<comment type="caution">
    <text evidence="10">The sequence shown here is derived from an EMBL/GenBank/DDBJ whole genome shotgun (WGS) entry which is preliminary data.</text>
</comment>
<dbReference type="SUPFAM" id="SSF161098">
    <property type="entry name" value="MetI-like"/>
    <property type="match status" value="2"/>
</dbReference>
<evidence type="ECO:0000256" key="1">
    <source>
        <dbReference type="ARBA" id="ARBA00004429"/>
    </source>
</evidence>
<reference evidence="10 11" key="1">
    <citation type="journal article" date="2014" name="PLoS Genet.">
        <title>Phylogenetically driven sequencing of extremely halophilic archaea reveals strategies for static and dynamic osmo-response.</title>
        <authorList>
            <person name="Becker E.A."/>
            <person name="Seitzer P.M."/>
            <person name="Tritt A."/>
            <person name="Larsen D."/>
            <person name="Krusor M."/>
            <person name="Yao A.I."/>
            <person name="Wu D."/>
            <person name="Madern D."/>
            <person name="Eisen J.A."/>
            <person name="Darling A.E."/>
            <person name="Facciotti M.T."/>
        </authorList>
    </citation>
    <scope>NUCLEOTIDE SEQUENCE [LARGE SCALE GENOMIC DNA]</scope>
    <source>
        <strain evidence="10 11">DSM 5350</strain>
    </source>
</reference>
<dbReference type="CDD" id="cd06261">
    <property type="entry name" value="TM_PBP2"/>
    <property type="match status" value="2"/>
</dbReference>
<keyword evidence="2 8" id="KW-0813">Transport</keyword>
<keyword evidence="3" id="KW-1003">Cell membrane</keyword>
<feature type="transmembrane region" description="Helical" evidence="8">
    <location>
        <begin position="522"/>
        <end position="541"/>
    </location>
</feature>
<feature type="transmembrane region" description="Helical" evidence="8">
    <location>
        <begin position="579"/>
        <end position="597"/>
    </location>
</feature>
<name>M0MDI3_9EURY</name>
<feature type="transmembrane region" description="Helical" evidence="8">
    <location>
        <begin position="283"/>
        <end position="306"/>
    </location>
</feature>
<dbReference type="EMBL" id="AOMD01000030">
    <property type="protein sequence ID" value="EMA43398.1"/>
    <property type="molecule type" value="Genomic_DNA"/>
</dbReference>
<keyword evidence="7 8" id="KW-0472">Membrane</keyword>
<feature type="transmembrane region" description="Helical" evidence="8">
    <location>
        <begin position="109"/>
        <end position="128"/>
    </location>
</feature>
<evidence type="ECO:0000256" key="4">
    <source>
        <dbReference type="ARBA" id="ARBA00022519"/>
    </source>
</evidence>
<comment type="similarity">
    <text evidence="8">Belongs to the binding-protein-dependent transport system permease family.</text>
</comment>
<dbReference type="InterPro" id="IPR035906">
    <property type="entry name" value="MetI-like_sf"/>
</dbReference>
<evidence type="ECO:0000256" key="5">
    <source>
        <dbReference type="ARBA" id="ARBA00022692"/>
    </source>
</evidence>
<dbReference type="GO" id="GO:0005886">
    <property type="term" value="C:plasma membrane"/>
    <property type="evidence" value="ECO:0007669"/>
    <property type="project" value="UniProtKB-SubCell"/>
</dbReference>
<keyword evidence="4" id="KW-0997">Cell inner membrane</keyword>
<feature type="transmembrane region" description="Helical" evidence="8">
    <location>
        <begin position="20"/>
        <end position="40"/>
    </location>
</feature>
<protein>
    <submittedName>
        <fullName evidence="10">Binding-protein-dependent transporters inner membrane component</fullName>
    </submittedName>
</protein>
<feature type="domain" description="ABC transmembrane type-1" evidence="9">
    <location>
        <begin position="102"/>
        <end position="305"/>
    </location>
</feature>
<dbReference type="RefSeq" id="WP_006078959.1">
    <property type="nucleotide sequence ID" value="NZ_AOMD01000030.1"/>
</dbReference>
<sequence length="606" mass="63554">MGEAGRGRVTTLRRWTSRLALPAGFALTLAILIAIFYYPVGSVLAEAVVRGGRLTVAPLADVLADPFYTGVAHHLFDDPTSVPAGVLAWMRAGFPSVEFGLFGFTANQALLSTVASVVVGLPGAYLLARYEFRGRRALRSLTILPFVLPSIMVAVGFLAMFGQTGVLNDVLGALGLGEVNLLFTLEAIVLAHAFYNAPLVTRLVTAAWETVDARRVETARALGASPLRAFRDVVAPQLLPALLTAALLTFVFTFLSFPIVLALGGLRLATVEVWLYARVQDLALAEAATLGAIETTLSLGLTYLYLRYEARQTSARGGGASRPRQVFVQGWRTLRDPVRMGLGIYGVGILVLFVGPLASMVLESVTGPNGGFTTAYYEFLVRQQAATGTGTVRPLPAITNSLTFGFSTLILAVPMGIVVSVVAVRGGAGSRLAETIMTAPLAVSGVVVGLGLLQTLVFGTEILGHRIVVGGAVAVVAAHAVAAYPFVTRNVTPALGGLDTQLLDAARSLGASRFRVLLDIELPLVAAAVLAGSAFAFAISIGEFDTTVLLAEGVSSYTMPVALERYIGNRSLGPSLGPATAMGTVLLAVTAASFLVIERLGGRWEP</sequence>
<feature type="transmembrane region" description="Helical" evidence="8">
    <location>
        <begin position="140"/>
        <end position="161"/>
    </location>
</feature>
<dbReference type="PATRIC" id="fig|1227455.4.peg.3158"/>
<evidence type="ECO:0000256" key="8">
    <source>
        <dbReference type="RuleBase" id="RU363032"/>
    </source>
</evidence>
<evidence type="ECO:0000259" key="9">
    <source>
        <dbReference type="PROSITE" id="PS50928"/>
    </source>
</evidence>
<dbReference type="PANTHER" id="PTHR43357">
    <property type="entry name" value="INNER MEMBRANE ABC TRANSPORTER PERMEASE PROTEIN YDCV"/>
    <property type="match status" value="1"/>
</dbReference>
<feature type="transmembrane region" description="Helical" evidence="8">
    <location>
        <begin position="173"/>
        <end position="195"/>
    </location>
</feature>
<feature type="transmembrane region" description="Helical" evidence="8">
    <location>
        <begin position="463"/>
        <end position="487"/>
    </location>
</feature>
<feature type="domain" description="ABC transmembrane type-1" evidence="9">
    <location>
        <begin position="398"/>
        <end position="597"/>
    </location>
</feature>
<dbReference type="PANTHER" id="PTHR43357:SF4">
    <property type="entry name" value="INNER MEMBRANE ABC TRANSPORTER PERMEASE PROTEIN YDCV"/>
    <property type="match status" value="1"/>
</dbReference>
<dbReference type="Gene3D" id="1.10.3720.10">
    <property type="entry name" value="MetI-like"/>
    <property type="match status" value="2"/>
</dbReference>
<keyword evidence="6 8" id="KW-1133">Transmembrane helix</keyword>
<dbReference type="OrthoDB" id="86208at2157"/>
<proteinExistence type="inferred from homology"/>
<feature type="transmembrane region" description="Helical" evidence="8">
    <location>
        <begin position="238"/>
        <end position="263"/>
    </location>
</feature>
<dbReference type="Proteomes" id="UP000011669">
    <property type="component" value="Unassembled WGS sequence"/>
</dbReference>
<evidence type="ECO:0000256" key="3">
    <source>
        <dbReference type="ARBA" id="ARBA00022475"/>
    </source>
</evidence>
<dbReference type="InterPro" id="IPR000515">
    <property type="entry name" value="MetI-like"/>
</dbReference>
<dbReference type="InParanoid" id="M0MDI3"/>
<keyword evidence="11" id="KW-1185">Reference proteome</keyword>
<feature type="transmembrane region" description="Helical" evidence="8">
    <location>
        <begin position="342"/>
        <end position="362"/>
    </location>
</feature>
<gene>
    <name evidence="10" type="ORF">C449_15517</name>
</gene>
<evidence type="ECO:0000256" key="2">
    <source>
        <dbReference type="ARBA" id="ARBA00022448"/>
    </source>
</evidence>
<feature type="transmembrane region" description="Helical" evidence="8">
    <location>
        <begin position="402"/>
        <end position="424"/>
    </location>
</feature>
<evidence type="ECO:0000313" key="11">
    <source>
        <dbReference type="Proteomes" id="UP000011669"/>
    </source>
</evidence>
<dbReference type="Pfam" id="PF00528">
    <property type="entry name" value="BPD_transp_1"/>
    <property type="match status" value="2"/>
</dbReference>
<accession>M0MDI3</accession>
<evidence type="ECO:0000256" key="7">
    <source>
        <dbReference type="ARBA" id="ARBA00023136"/>
    </source>
</evidence>
<dbReference type="AlphaFoldDB" id="M0MDI3"/>
<feature type="transmembrane region" description="Helical" evidence="8">
    <location>
        <begin position="436"/>
        <end position="457"/>
    </location>
</feature>
<keyword evidence="5 8" id="KW-0812">Transmembrane</keyword>
<comment type="subcellular location">
    <subcellularLocation>
        <location evidence="1">Cell inner membrane</location>
        <topology evidence="1">Multi-pass membrane protein</topology>
    </subcellularLocation>
    <subcellularLocation>
        <location evidence="8">Cell membrane</location>
        <topology evidence="8">Multi-pass membrane protein</topology>
    </subcellularLocation>
</comment>
<evidence type="ECO:0000313" key="10">
    <source>
        <dbReference type="EMBL" id="EMA43398.1"/>
    </source>
</evidence>
<dbReference type="GO" id="GO:0055085">
    <property type="term" value="P:transmembrane transport"/>
    <property type="evidence" value="ECO:0007669"/>
    <property type="project" value="InterPro"/>
</dbReference>
<dbReference type="PROSITE" id="PS50928">
    <property type="entry name" value="ABC_TM1"/>
    <property type="match status" value="2"/>
</dbReference>
<evidence type="ECO:0000256" key="6">
    <source>
        <dbReference type="ARBA" id="ARBA00022989"/>
    </source>
</evidence>
<organism evidence="10 11">
    <name type="scientific">Halococcus saccharolyticus DSM 5350</name>
    <dbReference type="NCBI Taxonomy" id="1227455"/>
    <lineage>
        <taxon>Archaea</taxon>
        <taxon>Methanobacteriati</taxon>
        <taxon>Methanobacteriota</taxon>
        <taxon>Stenosarchaea group</taxon>
        <taxon>Halobacteria</taxon>
        <taxon>Halobacteriales</taxon>
        <taxon>Halococcaceae</taxon>
        <taxon>Halococcus</taxon>
    </lineage>
</organism>
<dbReference type="STRING" id="1227455.C449_15517"/>